<evidence type="ECO:0000313" key="1">
    <source>
        <dbReference type="EMBL" id="KAB0584698.1"/>
    </source>
</evidence>
<accession>A0A643FGU1</accession>
<dbReference type="AlphaFoldDB" id="A0A643FGU1"/>
<sequence>MASVNKVILIGSLGRVSRGGLDTVGQQAFDRYVDAVCGYGSVLRDGITGLAEAARRLAEAYRQLHKLASPFVIPKKIAAPWTPLLGRTAAFFHAAKVDARNLP</sequence>
<dbReference type="Proteomes" id="UP000430120">
    <property type="component" value="Unassembled WGS sequence"/>
</dbReference>
<evidence type="ECO:0000313" key="2">
    <source>
        <dbReference type="Proteomes" id="UP000430120"/>
    </source>
</evidence>
<dbReference type="EMBL" id="VZPB01000004">
    <property type="protein sequence ID" value="KAB0584698.1"/>
    <property type="molecule type" value="Genomic_DNA"/>
</dbReference>
<name>A0A643FGU1_IDEDE</name>
<protein>
    <submittedName>
        <fullName evidence="1">Uncharacterized protein</fullName>
    </submittedName>
</protein>
<keyword evidence="2" id="KW-1185">Reference proteome</keyword>
<gene>
    <name evidence="1" type="ORF">F7Q92_02370</name>
</gene>
<comment type="caution">
    <text evidence="1">The sequence shown here is derived from an EMBL/GenBank/DDBJ whole genome shotgun (WGS) entry which is preliminary data.</text>
</comment>
<dbReference type="RefSeq" id="WP_151122344.1">
    <property type="nucleotide sequence ID" value="NZ_CP088082.1"/>
</dbReference>
<reference evidence="1 2" key="1">
    <citation type="submission" date="2019-09" db="EMBL/GenBank/DDBJ databases">
        <title>Draft genome sequences of 48 bacterial type strains from the CCUG.</title>
        <authorList>
            <person name="Tunovic T."/>
            <person name="Pineiro-Iglesias B."/>
            <person name="Unosson C."/>
            <person name="Inganas E."/>
            <person name="Ohlen M."/>
            <person name="Cardew S."/>
            <person name="Jensie-Markopoulos S."/>
            <person name="Salva-Serra F."/>
            <person name="Jaen-Luchoro D."/>
            <person name="Karlsson R."/>
            <person name="Svensson-Stadler L."/>
            <person name="Chun J."/>
            <person name="Moore E."/>
        </authorList>
    </citation>
    <scope>NUCLEOTIDE SEQUENCE [LARGE SCALE GENOMIC DNA]</scope>
    <source>
        <strain evidence="1 2">CCUG 30977</strain>
    </source>
</reference>
<organism evidence="1 2">
    <name type="scientific">Ideonella dechloratans</name>
    <dbReference type="NCBI Taxonomy" id="36863"/>
    <lineage>
        <taxon>Bacteria</taxon>
        <taxon>Pseudomonadati</taxon>
        <taxon>Pseudomonadota</taxon>
        <taxon>Betaproteobacteria</taxon>
        <taxon>Burkholderiales</taxon>
        <taxon>Sphaerotilaceae</taxon>
        <taxon>Ideonella</taxon>
    </lineage>
</organism>
<proteinExistence type="predicted"/>